<dbReference type="PRINTS" id="PR00038">
    <property type="entry name" value="HTHLUXR"/>
</dbReference>
<proteinExistence type="predicted"/>
<accession>A0ABN4U6S2</accession>
<dbReference type="PROSITE" id="PS00622">
    <property type="entry name" value="HTH_LUXR_1"/>
    <property type="match status" value="1"/>
</dbReference>
<organism evidence="6 7">
    <name type="scientific">Pandoraea vervacti</name>
    <dbReference type="NCBI Taxonomy" id="656178"/>
    <lineage>
        <taxon>Bacteria</taxon>
        <taxon>Pseudomonadati</taxon>
        <taxon>Pseudomonadota</taxon>
        <taxon>Betaproteobacteria</taxon>
        <taxon>Burkholderiales</taxon>
        <taxon>Burkholderiaceae</taxon>
        <taxon>Pandoraea</taxon>
    </lineage>
</organism>
<keyword evidence="2" id="KW-0238">DNA-binding</keyword>
<feature type="region of interest" description="Disordered" evidence="4">
    <location>
        <begin position="34"/>
        <end position="84"/>
    </location>
</feature>
<dbReference type="Pfam" id="PF00196">
    <property type="entry name" value="GerE"/>
    <property type="match status" value="1"/>
</dbReference>
<evidence type="ECO:0000313" key="6">
    <source>
        <dbReference type="EMBL" id="APD11206.1"/>
    </source>
</evidence>
<keyword evidence="1" id="KW-0805">Transcription regulation</keyword>
<protein>
    <recommendedName>
        <fullName evidence="5">HTH luxR-type domain-containing protein</fullName>
    </recommendedName>
</protein>
<keyword evidence="7" id="KW-1185">Reference proteome</keyword>
<feature type="compositionally biased region" description="Basic and acidic residues" evidence="4">
    <location>
        <begin position="55"/>
        <end position="84"/>
    </location>
</feature>
<dbReference type="InterPro" id="IPR036388">
    <property type="entry name" value="WH-like_DNA-bd_sf"/>
</dbReference>
<dbReference type="Gene3D" id="1.10.10.10">
    <property type="entry name" value="Winged helix-like DNA-binding domain superfamily/Winged helix DNA-binding domain"/>
    <property type="match status" value="1"/>
</dbReference>
<evidence type="ECO:0000256" key="1">
    <source>
        <dbReference type="ARBA" id="ARBA00023015"/>
    </source>
</evidence>
<dbReference type="CDD" id="cd06170">
    <property type="entry name" value="LuxR_C_like"/>
    <property type="match status" value="1"/>
</dbReference>
<sequence>MVDACRWRRAVFRLADGAGAEVFSKEVRMKLEGGRGRAVTRAASDAGWRNGGRASEGKRHDPPRASHREPREPRTDAHNDGARHRNLSARENEVFHMLVDGLAVNEVAHALHLSGRTVESHVAHILHKLALGDSAELIGYAVRHGLIDEGGEGVV</sequence>
<feature type="domain" description="HTH luxR-type" evidence="5">
    <location>
        <begin position="80"/>
        <end position="145"/>
    </location>
</feature>
<dbReference type="PANTHER" id="PTHR44688:SF16">
    <property type="entry name" value="DNA-BINDING TRANSCRIPTIONAL ACTIVATOR DEVR_DOSR"/>
    <property type="match status" value="1"/>
</dbReference>
<evidence type="ECO:0000256" key="2">
    <source>
        <dbReference type="ARBA" id="ARBA00023125"/>
    </source>
</evidence>
<gene>
    <name evidence="6" type="ORF">UC34_25240</name>
</gene>
<dbReference type="EMBL" id="CP010897">
    <property type="protein sequence ID" value="APD11206.1"/>
    <property type="molecule type" value="Genomic_DNA"/>
</dbReference>
<dbReference type="SUPFAM" id="SSF46894">
    <property type="entry name" value="C-terminal effector domain of the bipartite response regulators"/>
    <property type="match status" value="1"/>
</dbReference>
<keyword evidence="3" id="KW-0804">Transcription</keyword>
<dbReference type="SMART" id="SM00421">
    <property type="entry name" value="HTH_LUXR"/>
    <property type="match status" value="1"/>
</dbReference>
<dbReference type="PROSITE" id="PS50043">
    <property type="entry name" value="HTH_LUXR_2"/>
    <property type="match status" value="1"/>
</dbReference>
<dbReference type="InterPro" id="IPR016032">
    <property type="entry name" value="Sig_transdc_resp-reg_C-effctor"/>
</dbReference>
<reference evidence="7" key="1">
    <citation type="submission" date="2015-02" db="EMBL/GenBank/DDBJ databases">
        <title>Complete Genome Sequencing of Pandoraea vervacti NS15 sp. nov.</title>
        <authorList>
            <person name="Chan K.-G."/>
        </authorList>
    </citation>
    <scope>NUCLEOTIDE SEQUENCE [LARGE SCALE GENOMIC DNA]</scope>
    <source>
        <strain evidence="7">NS15</strain>
    </source>
</reference>
<dbReference type="PANTHER" id="PTHR44688">
    <property type="entry name" value="DNA-BINDING TRANSCRIPTIONAL ACTIVATOR DEVR_DOSR"/>
    <property type="match status" value="1"/>
</dbReference>
<evidence type="ECO:0000313" key="7">
    <source>
        <dbReference type="Proteomes" id="UP000035085"/>
    </source>
</evidence>
<name>A0ABN4U6S2_9BURK</name>
<dbReference type="InterPro" id="IPR000792">
    <property type="entry name" value="Tscrpt_reg_LuxR_C"/>
</dbReference>
<dbReference type="Proteomes" id="UP000035085">
    <property type="component" value="Chromosome"/>
</dbReference>
<evidence type="ECO:0000259" key="5">
    <source>
        <dbReference type="PROSITE" id="PS50043"/>
    </source>
</evidence>
<evidence type="ECO:0000256" key="4">
    <source>
        <dbReference type="SAM" id="MobiDB-lite"/>
    </source>
</evidence>
<evidence type="ECO:0000256" key="3">
    <source>
        <dbReference type="ARBA" id="ARBA00023163"/>
    </source>
</evidence>